<dbReference type="SUPFAM" id="SSF53098">
    <property type="entry name" value="Ribonuclease H-like"/>
    <property type="match status" value="1"/>
</dbReference>
<dbReference type="GO" id="GO:0003676">
    <property type="term" value="F:nucleic acid binding"/>
    <property type="evidence" value="ECO:0007669"/>
    <property type="project" value="InterPro"/>
</dbReference>
<dbReference type="PANTHER" id="PTHR12801">
    <property type="entry name" value="RNA EXONUCLEASE REXO1 / RECO3 FAMILY MEMBER-RELATED"/>
    <property type="match status" value="1"/>
</dbReference>
<evidence type="ECO:0000256" key="1">
    <source>
        <dbReference type="ARBA" id="ARBA00004123"/>
    </source>
</evidence>
<dbReference type="VEuPathDB" id="FungiDB:H310_02195"/>
<accession>A0A024UQ24</accession>
<dbReference type="InterPro" id="IPR012337">
    <property type="entry name" value="RNaseH-like_sf"/>
</dbReference>
<dbReference type="InterPro" id="IPR047021">
    <property type="entry name" value="REXO1/3/4-like"/>
</dbReference>
<evidence type="ECO:0000256" key="3">
    <source>
        <dbReference type="ARBA" id="ARBA00022722"/>
    </source>
</evidence>
<comment type="similarity">
    <text evidence="2">Belongs to the REXO1/REXO3 family.</text>
</comment>
<dbReference type="InterPro" id="IPR036397">
    <property type="entry name" value="RNaseH_sf"/>
</dbReference>
<dbReference type="FunFam" id="3.30.420.10:FF:000031">
    <property type="entry name" value="RNA exonuclease 1"/>
    <property type="match status" value="1"/>
</dbReference>
<dbReference type="PANTHER" id="PTHR12801:SF115">
    <property type="entry name" value="FI18136P1-RELATED"/>
    <property type="match status" value="1"/>
</dbReference>
<dbReference type="GeneID" id="20079245"/>
<sequence length="499" mass="54359">MGTKRRATSDDGGRWSAQLLASFDALTTNGHTPLLSEVRDVLMDKLLGDDCTAGPNHVVVLVLQDAPVDALAVAVDGLPSDTKTDLLPAVRLAEGDAIPKCEATLLYAPVSKAEKDAAKKQLKKAVKNKIKKFKKAHHDVKGPEFYLAEDADLVKIVPIPSNELATTFVETRPLAEGQQLVHALLAIDCEMCKTTKGVELARVSIVDDQHKVVLDEFVLPSNPVVDYCTQFSGITREILEGCTNTLASIQARLVDLISAETILVGHSLENDLQALRLIHRRVIDTVLLYPHPKGPPFRSALRYLASTYLKIQIQTGDDGHCSVEDAACAMKLLQLKIQYGPLFPSIIAQDSHPRKLITELCHRKKSALIVDTAAACRSLAGSAAAAIPCTSPDLVFHHIRHQLTTGFPPTFTWGQASCPDQVAELVRDVATDLPSKSLLLVVCCPSVQDLKAMHKLRTTRGDPRCTLQWDKTQQDKLNEVAATAQRGRVVLVAKDEADE</sequence>
<keyword evidence="4" id="KW-0378">Hydrolase</keyword>
<dbReference type="InterPro" id="IPR034922">
    <property type="entry name" value="REX1-like_exo"/>
</dbReference>
<keyword evidence="3" id="KW-0540">Nuclease</keyword>
<reference evidence="8" key="1">
    <citation type="submission" date="2013-12" db="EMBL/GenBank/DDBJ databases">
        <title>The Genome Sequence of Aphanomyces invadans NJM9701.</title>
        <authorList>
            <consortium name="The Broad Institute Genomics Platform"/>
            <person name="Russ C."/>
            <person name="Tyler B."/>
            <person name="van West P."/>
            <person name="Dieguez-Uribeondo J."/>
            <person name="Young S.K."/>
            <person name="Zeng Q."/>
            <person name="Gargeya S."/>
            <person name="Fitzgerald M."/>
            <person name="Abouelleil A."/>
            <person name="Alvarado L."/>
            <person name="Chapman S.B."/>
            <person name="Gainer-Dewar J."/>
            <person name="Goldberg J."/>
            <person name="Griggs A."/>
            <person name="Gujja S."/>
            <person name="Hansen M."/>
            <person name="Howarth C."/>
            <person name="Imamovic A."/>
            <person name="Ireland A."/>
            <person name="Larimer J."/>
            <person name="McCowan C."/>
            <person name="Murphy C."/>
            <person name="Pearson M."/>
            <person name="Poon T.W."/>
            <person name="Priest M."/>
            <person name="Roberts A."/>
            <person name="Saif S."/>
            <person name="Shea T."/>
            <person name="Sykes S."/>
            <person name="Wortman J."/>
            <person name="Nusbaum C."/>
            <person name="Birren B."/>
        </authorList>
    </citation>
    <scope>NUCLEOTIDE SEQUENCE [LARGE SCALE GENOMIC DNA]</scope>
    <source>
        <strain evidence="8">NJM9701</strain>
    </source>
</reference>
<dbReference type="OrthoDB" id="206335at2759"/>
<dbReference type="SMART" id="SM00479">
    <property type="entry name" value="EXOIII"/>
    <property type="match status" value="1"/>
</dbReference>
<organism evidence="8">
    <name type="scientific">Aphanomyces invadans</name>
    <dbReference type="NCBI Taxonomy" id="157072"/>
    <lineage>
        <taxon>Eukaryota</taxon>
        <taxon>Sar</taxon>
        <taxon>Stramenopiles</taxon>
        <taxon>Oomycota</taxon>
        <taxon>Saprolegniomycetes</taxon>
        <taxon>Saprolegniales</taxon>
        <taxon>Verrucalvaceae</taxon>
        <taxon>Aphanomyces</taxon>
    </lineage>
</organism>
<evidence type="ECO:0000256" key="6">
    <source>
        <dbReference type="ARBA" id="ARBA00023242"/>
    </source>
</evidence>
<feature type="domain" description="Exonuclease" evidence="7">
    <location>
        <begin position="183"/>
        <end position="342"/>
    </location>
</feature>
<name>A0A024UQ24_9STRA</name>
<protein>
    <recommendedName>
        <fullName evidence="7">Exonuclease domain-containing protein</fullName>
    </recommendedName>
</protein>
<dbReference type="Gene3D" id="3.30.420.10">
    <property type="entry name" value="Ribonuclease H-like superfamily/Ribonuclease H"/>
    <property type="match status" value="1"/>
</dbReference>
<gene>
    <name evidence="8" type="ORF">H310_02195</name>
</gene>
<evidence type="ECO:0000259" key="7">
    <source>
        <dbReference type="SMART" id="SM00479"/>
    </source>
</evidence>
<evidence type="ECO:0000313" key="8">
    <source>
        <dbReference type="EMBL" id="ETW07753.1"/>
    </source>
</evidence>
<dbReference type="RefSeq" id="XP_008863846.1">
    <property type="nucleotide sequence ID" value="XM_008865624.1"/>
</dbReference>
<dbReference type="eggNOG" id="KOG2248">
    <property type="taxonomic scope" value="Eukaryota"/>
</dbReference>
<keyword evidence="5" id="KW-0269">Exonuclease</keyword>
<keyword evidence="6" id="KW-0539">Nucleus</keyword>
<dbReference type="CDD" id="cd06145">
    <property type="entry name" value="REX1_like"/>
    <property type="match status" value="1"/>
</dbReference>
<evidence type="ECO:0000256" key="4">
    <source>
        <dbReference type="ARBA" id="ARBA00022801"/>
    </source>
</evidence>
<dbReference type="EMBL" id="KI913954">
    <property type="protein sequence ID" value="ETW07753.1"/>
    <property type="molecule type" value="Genomic_DNA"/>
</dbReference>
<dbReference type="GO" id="GO:0005634">
    <property type="term" value="C:nucleus"/>
    <property type="evidence" value="ECO:0007669"/>
    <property type="project" value="UniProtKB-SubCell"/>
</dbReference>
<dbReference type="STRING" id="157072.A0A024UQ24"/>
<dbReference type="GO" id="GO:0004527">
    <property type="term" value="F:exonuclease activity"/>
    <property type="evidence" value="ECO:0007669"/>
    <property type="project" value="UniProtKB-KW"/>
</dbReference>
<dbReference type="InterPro" id="IPR013520">
    <property type="entry name" value="Ribonucl_H"/>
</dbReference>
<evidence type="ECO:0000256" key="2">
    <source>
        <dbReference type="ARBA" id="ARBA00006357"/>
    </source>
</evidence>
<dbReference type="Pfam" id="PF00929">
    <property type="entry name" value="RNase_T"/>
    <property type="match status" value="1"/>
</dbReference>
<dbReference type="AlphaFoldDB" id="A0A024UQ24"/>
<comment type="subcellular location">
    <subcellularLocation>
        <location evidence="1">Nucleus</location>
    </subcellularLocation>
</comment>
<evidence type="ECO:0000256" key="5">
    <source>
        <dbReference type="ARBA" id="ARBA00022839"/>
    </source>
</evidence>
<dbReference type="GO" id="GO:0010629">
    <property type="term" value="P:negative regulation of gene expression"/>
    <property type="evidence" value="ECO:0007669"/>
    <property type="project" value="UniProtKB-ARBA"/>
</dbReference>
<proteinExistence type="inferred from homology"/>